<protein>
    <submittedName>
        <fullName evidence="1">Uncharacterized protein</fullName>
    </submittedName>
</protein>
<dbReference type="AlphaFoldDB" id="A0A4C1ZH80"/>
<dbReference type="Proteomes" id="UP000299102">
    <property type="component" value="Unassembled WGS sequence"/>
</dbReference>
<name>A0A4C1ZH80_EUMVA</name>
<comment type="caution">
    <text evidence="1">The sequence shown here is derived from an EMBL/GenBank/DDBJ whole genome shotgun (WGS) entry which is preliminary data.</text>
</comment>
<dbReference type="EMBL" id="BGZK01001841">
    <property type="protein sequence ID" value="GBP87180.1"/>
    <property type="molecule type" value="Genomic_DNA"/>
</dbReference>
<organism evidence="1 2">
    <name type="scientific">Eumeta variegata</name>
    <name type="common">Bagworm moth</name>
    <name type="synonym">Eumeta japonica</name>
    <dbReference type="NCBI Taxonomy" id="151549"/>
    <lineage>
        <taxon>Eukaryota</taxon>
        <taxon>Metazoa</taxon>
        <taxon>Ecdysozoa</taxon>
        <taxon>Arthropoda</taxon>
        <taxon>Hexapoda</taxon>
        <taxon>Insecta</taxon>
        <taxon>Pterygota</taxon>
        <taxon>Neoptera</taxon>
        <taxon>Endopterygota</taxon>
        <taxon>Lepidoptera</taxon>
        <taxon>Glossata</taxon>
        <taxon>Ditrysia</taxon>
        <taxon>Tineoidea</taxon>
        <taxon>Psychidae</taxon>
        <taxon>Oiketicinae</taxon>
        <taxon>Eumeta</taxon>
    </lineage>
</organism>
<gene>
    <name evidence="1" type="ORF">EVAR_67770_1</name>
</gene>
<keyword evidence="2" id="KW-1185">Reference proteome</keyword>
<evidence type="ECO:0000313" key="1">
    <source>
        <dbReference type="EMBL" id="GBP87180.1"/>
    </source>
</evidence>
<reference evidence="1 2" key="1">
    <citation type="journal article" date="2019" name="Commun. Biol.">
        <title>The bagworm genome reveals a unique fibroin gene that provides high tensile strength.</title>
        <authorList>
            <person name="Kono N."/>
            <person name="Nakamura H."/>
            <person name="Ohtoshi R."/>
            <person name="Tomita M."/>
            <person name="Numata K."/>
            <person name="Arakawa K."/>
        </authorList>
    </citation>
    <scope>NUCLEOTIDE SEQUENCE [LARGE SCALE GENOMIC DNA]</scope>
</reference>
<sequence length="149" mass="16863">MRLMSGLSCFTLREKDNSVDSPRKEAPGRRARPQQIAICPTIKIIEFKLRWGNKKRKSRPYNLRVRRGSRATCRPAPAISARRAATPDCGLLPKTISSSTGGPLRYDRLRPERMCGMCSDSARRFQKRPTAADLKKNGIDFRLSKHSCC</sequence>
<accession>A0A4C1ZH80</accession>
<proteinExistence type="predicted"/>
<evidence type="ECO:0000313" key="2">
    <source>
        <dbReference type="Proteomes" id="UP000299102"/>
    </source>
</evidence>